<dbReference type="PANTHER" id="PTHR11225">
    <property type="entry name" value="NUCLEAR PORE COMPLEX PROTEIN NUP93 NUCLEOPORIN NUP93 DEAD EYE PROTEIN"/>
    <property type="match status" value="1"/>
</dbReference>
<feature type="non-terminal residue" evidence="5">
    <location>
        <position position="1"/>
    </location>
</feature>
<keyword evidence="3 4" id="KW-0539">Nucleus</keyword>
<dbReference type="Pfam" id="PF04097">
    <property type="entry name" value="Nic96"/>
    <property type="match status" value="1"/>
</dbReference>
<evidence type="ECO:0000256" key="4">
    <source>
        <dbReference type="RuleBase" id="RU364035"/>
    </source>
</evidence>
<evidence type="ECO:0000256" key="1">
    <source>
        <dbReference type="ARBA" id="ARBA00004259"/>
    </source>
</evidence>
<dbReference type="Proteomes" id="UP001357485">
    <property type="component" value="Unassembled WGS sequence"/>
</dbReference>
<sequence>IITGLKILPMEAHGNVTLVRATAQSFSSLQPVLARNVPGLLMWTITCCGRQRDALRSSAFEDRTRAAMAEELLVKAKDLMVFAGLVRYKLPPRVFEVLARAGQDLGAY</sequence>
<comment type="caution">
    <text evidence="5">The sequence shown here is derived from an EMBL/GenBank/DDBJ whole genome shotgun (WGS) entry which is preliminary data.</text>
</comment>
<accession>A0ABR0M339</accession>
<keyword evidence="4" id="KW-0811">Translocation</keyword>
<keyword evidence="4" id="KW-0509">mRNA transport</keyword>
<dbReference type="EMBL" id="JAVRRA010002308">
    <property type="protein sequence ID" value="KAK5277992.1"/>
    <property type="molecule type" value="Genomic_DNA"/>
</dbReference>
<evidence type="ECO:0000313" key="6">
    <source>
        <dbReference type="Proteomes" id="UP001357485"/>
    </source>
</evidence>
<keyword evidence="4" id="KW-0906">Nuclear pore complex</keyword>
<name>A0ABR0M339_9PEZI</name>
<keyword evidence="6" id="KW-1185">Reference proteome</keyword>
<comment type="subcellular location">
    <subcellularLocation>
        <location evidence="1">Nucleus envelope</location>
    </subcellularLocation>
    <subcellularLocation>
        <location evidence="4">Nucleus</location>
        <location evidence="4">Nuclear pore complex</location>
    </subcellularLocation>
</comment>
<evidence type="ECO:0000256" key="2">
    <source>
        <dbReference type="ARBA" id="ARBA00010186"/>
    </source>
</evidence>
<comment type="similarity">
    <text evidence="2 4">Belongs to the nucleoporin interacting component (NIC) family.</text>
</comment>
<keyword evidence="4" id="KW-0472">Membrane</keyword>
<protein>
    <recommendedName>
        <fullName evidence="4">Nuclear pore protein</fullName>
    </recommendedName>
</protein>
<dbReference type="PANTHER" id="PTHR11225:SF4">
    <property type="entry name" value="NUCLEAR PORE COMPLEX PROTEIN NUP93"/>
    <property type="match status" value="1"/>
</dbReference>
<evidence type="ECO:0000313" key="5">
    <source>
        <dbReference type="EMBL" id="KAK5277992.1"/>
    </source>
</evidence>
<proteinExistence type="inferred from homology"/>
<dbReference type="InterPro" id="IPR007231">
    <property type="entry name" value="Nucleoporin_int_Nup93/Nic96"/>
</dbReference>
<evidence type="ECO:0000256" key="3">
    <source>
        <dbReference type="ARBA" id="ARBA00023242"/>
    </source>
</evidence>
<reference evidence="5 6" key="1">
    <citation type="submission" date="2023-08" db="EMBL/GenBank/DDBJ databases">
        <title>Black Yeasts Isolated from many extreme environments.</title>
        <authorList>
            <person name="Coleine C."/>
            <person name="Stajich J.E."/>
            <person name="Selbmann L."/>
        </authorList>
    </citation>
    <scope>NUCLEOTIDE SEQUENCE [LARGE SCALE GENOMIC DNA]</scope>
    <source>
        <strain evidence="5 6">CCFEE 536</strain>
    </source>
</reference>
<keyword evidence="4" id="KW-0653">Protein transport</keyword>
<organism evidence="5 6">
    <name type="scientific">Cryomyces antarcticus</name>
    <dbReference type="NCBI Taxonomy" id="329879"/>
    <lineage>
        <taxon>Eukaryota</taxon>
        <taxon>Fungi</taxon>
        <taxon>Dikarya</taxon>
        <taxon>Ascomycota</taxon>
        <taxon>Pezizomycotina</taxon>
        <taxon>Dothideomycetes</taxon>
        <taxon>Dothideomycetes incertae sedis</taxon>
        <taxon>Cryomyces</taxon>
    </lineage>
</organism>
<gene>
    <name evidence="5" type="primary">NIC96_3</name>
    <name evidence="5" type="ORF">LTR16_009116</name>
</gene>
<keyword evidence="4" id="KW-0813">Transport</keyword>